<feature type="transmembrane region" description="Helical" evidence="1">
    <location>
        <begin position="107"/>
        <end position="126"/>
    </location>
</feature>
<protein>
    <submittedName>
        <fullName evidence="2">Uncharacterized protein</fullName>
    </submittedName>
</protein>
<dbReference type="Proteomes" id="UP000298030">
    <property type="component" value="Unassembled WGS sequence"/>
</dbReference>
<name>A0A4Y7SAS8_COPMI</name>
<gene>
    <name evidence="2" type="ORF">FA13DRAFT_1803130</name>
</gene>
<proteinExistence type="predicted"/>
<comment type="caution">
    <text evidence="2">The sequence shown here is derived from an EMBL/GenBank/DDBJ whole genome shotgun (WGS) entry which is preliminary data.</text>
</comment>
<accession>A0A4Y7SAS8</accession>
<organism evidence="2 3">
    <name type="scientific">Coprinellus micaceus</name>
    <name type="common">Glistening ink-cap mushroom</name>
    <name type="synonym">Coprinus micaceus</name>
    <dbReference type="NCBI Taxonomy" id="71717"/>
    <lineage>
        <taxon>Eukaryota</taxon>
        <taxon>Fungi</taxon>
        <taxon>Dikarya</taxon>
        <taxon>Basidiomycota</taxon>
        <taxon>Agaricomycotina</taxon>
        <taxon>Agaricomycetes</taxon>
        <taxon>Agaricomycetidae</taxon>
        <taxon>Agaricales</taxon>
        <taxon>Agaricineae</taxon>
        <taxon>Psathyrellaceae</taxon>
        <taxon>Coprinellus</taxon>
    </lineage>
</organism>
<feature type="transmembrane region" description="Helical" evidence="1">
    <location>
        <begin position="13"/>
        <end position="34"/>
    </location>
</feature>
<evidence type="ECO:0000256" key="1">
    <source>
        <dbReference type="SAM" id="Phobius"/>
    </source>
</evidence>
<dbReference type="AlphaFoldDB" id="A0A4Y7SAS8"/>
<feature type="transmembrane region" description="Helical" evidence="1">
    <location>
        <begin position="46"/>
        <end position="69"/>
    </location>
</feature>
<reference evidence="2 3" key="1">
    <citation type="journal article" date="2019" name="Nat. Ecol. Evol.">
        <title>Megaphylogeny resolves global patterns of mushroom evolution.</title>
        <authorList>
            <person name="Varga T."/>
            <person name="Krizsan K."/>
            <person name="Foldi C."/>
            <person name="Dima B."/>
            <person name="Sanchez-Garcia M."/>
            <person name="Sanchez-Ramirez S."/>
            <person name="Szollosi G.J."/>
            <person name="Szarkandi J.G."/>
            <person name="Papp V."/>
            <person name="Albert L."/>
            <person name="Andreopoulos W."/>
            <person name="Angelini C."/>
            <person name="Antonin V."/>
            <person name="Barry K.W."/>
            <person name="Bougher N.L."/>
            <person name="Buchanan P."/>
            <person name="Buyck B."/>
            <person name="Bense V."/>
            <person name="Catcheside P."/>
            <person name="Chovatia M."/>
            <person name="Cooper J."/>
            <person name="Damon W."/>
            <person name="Desjardin D."/>
            <person name="Finy P."/>
            <person name="Geml J."/>
            <person name="Haridas S."/>
            <person name="Hughes K."/>
            <person name="Justo A."/>
            <person name="Karasinski D."/>
            <person name="Kautmanova I."/>
            <person name="Kiss B."/>
            <person name="Kocsube S."/>
            <person name="Kotiranta H."/>
            <person name="LaButti K.M."/>
            <person name="Lechner B.E."/>
            <person name="Liimatainen K."/>
            <person name="Lipzen A."/>
            <person name="Lukacs Z."/>
            <person name="Mihaltcheva S."/>
            <person name="Morgado L.N."/>
            <person name="Niskanen T."/>
            <person name="Noordeloos M.E."/>
            <person name="Ohm R.A."/>
            <person name="Ortiz-Santana B."/>
            <person name="Ovrebo C."/>
            <person name="Racz N."/>
            <person name="Riley R."/>
            <person name="Savchenko A."/>
            <person name="Shiryaev A."/>
            <person name="Soop K."/>
            <person name="Spirin V."/>
            <person name="Szebenyi C."/>
            <person name="Tomsovsky M."/>
            <person name="Tulloss R.E."/>
            <person name="Uehling J."/>
            <person name="Grigoriev I.V."/>
            <person name="Vagvolgyi C."/>
            <person name="Papp T."/>
            <person name="Martin F.M."/>
            <person name="Miettinen O."/>
            <person name="Hibbett D.S."/>
            <person name="Nagy L.G."/>
        </authorList>
    </citation>
    <scope>NUCLEOTIDE SEQUENCE [LARGE SCALE GENOMIC DNA]</scope>
    <source>
        <strain evidence="2 3">FP101781</strain>
    </source>
</reference>
<keyword evidence="1" id="KW-1133">Transmembrane helix</keyword>
<evidence type="ECO:0000313" key="3">
    <source>
        <dbReference type="Proteomes" id="UP000298030"/>
    </source>
</evidence>
<keyword evidence="1" id="KW-0472">Membrane</keyword>
<keyword evidence="1" id="KW-0812">Transmembrane</keyword>
<dbReference type="EMBL" id="QPFP01000233">
    <property type="protein sequence ID" value="TEB18699.1"/>
    <property type="molecule type" value="Genomic_DNA"/>
</dbReference>
<sequence>MPDGVNNNRLADFTTVLCVNSASYLVGLVAAGRYVQSKSFKRDSTLYRVILGLLSMAGTLQAALVFVYFHHLVKEESRGESLPIPIEISLTAPASCLTSYLLKPVTAIFTAFFFGTTHIYIAFFFWRCGASVKGICRGP</sequence>
<evidence type="ECO:0000313" key="2">
    <source>
        <dbReference type="EMBL" id="TEB18699.1"/>
    </source>
</evidence>
<keyword evidence="3" id="KW-1185">Reference proteome</keyword>